<dbReference type="PANTHER" id="PTHR34281">
    <property type="entry name" value="PROTEIN EARLY FLOWERING 3"/>
    <property type="match status" value="1"/>
</dbReference>
<dbReference type="AlphaFoldDB" id="A0A7J9M2D4"/>
<dbReference type="Proteomes" id="UP000593576">
    <property type="component" value="Unassembled WGS sequence"/>
</dbReference>
<feature type="compositionally biased region" description="Polar residues" evidence="1">
    <location>
        <begin position="660"/>
        <end position="671"/>
    </location>
</feature>
<protein>
    <submittedName>
        <fullName evidence="2">Uncharacterized protein</fullName>
    </submittedName>
</protein>
<feature type="compositionally biased region" description="Polar residues" evidence="1">
    <location>
        <begin position="637"/>
        <end position="646"/>
    </location>
</feature>
<organism evidence="2 3">
    <name type="scientific">Gossypium schwendimanii</name>
    <name type="common">Cotton</name>
    <dbReference type="NCBI Taxonomy" id="34291"/>
    <lineage>
        <taxon>Eukaryota</taxon>
        <taxon>Viridiplantae</taxon>
        <taxon>Streptophyta</taxon>
        <taxon>Embryophyta</taxon>
        <taxon>Tracheophyta</taxon>
        <taxon>Spermatophyta</taxon>
        <taxon>Magnoliopsida</taxon>
        <taxon>eudicotyledons</taxon>
        <taxon>Gunneridae</taxon>
        <taxon>Pentapetalae</taxon>
        <taxon>rosids</taxon>
        <taxon>malvids</taxon>
        <taxon>Malvales</taxon>
        <taxon>Malvaceae</taxon>
        <taxon>Malvoideae</taxon>
        <taxon>Gossypium</taxon>
    </lineage>
</organism>
<reference evidence="2 3" key="1">
    <citation type="journal article" date="2019" name="Genome Biol. Evol.">
        <title>Insights into the evolution of the New World diploid cottons (Gossypium, subgenus Houzingenia) based on genome sequencing.</title>
        <authorList>
            <person name="Grover C.E."/>
            <person name="Arick M.A. 2nd"/>
            <person name="Thrash A."/>
            <person name="Conover J.L."/>
            <person name="Sanders W.S."/>
            <person name="Peterson D.G."/>
            <person name="Frelichowski J.E."/>
            <person name="Scheffler J.A."/>
            <person name="Scheffler B.E."/>
            <person name="Wendel J.F."/>
        </authorList>
    </citation>
    <scope>NUCLEOTIDE SEQUENCE [LARGE SCALE GENOMIC DNA]</scope>
    <source>
        <strain evidence="2">1</strain>
        <tissue evidence="2">Leaf</tissue>
    </source>
</reference>
<dbReference type="OrthoDB" id="1939092at2759"/>
<feature type="region of interest" description="Disordered" evidence="1">
    <location>
        <begin position="231"/>
        <end position="260"/>
    </location>
</feature>
<feature type="compositionally biased region" description="Polar residues" evidence="1">
    <location>
        <begin position="231"/>
        <end position="245"/>
    </location>
</feature>
<evidence type="ECO:0000256" key="1">
    <source>
        <dbReference type="SAM" id="MobiDB-lite"/>
    </source>
</evidence>
<proteinExistence type="predicted"/>
<dbReference type="EMBL" id="JABFAF010000009">
    <property type="protein sequence ID" value="MBA0865174.1"/>
    <property type="molecule type" value="Genomic_DNA"/>
</dbReference>
<dbReference type="InterPro" id="IPR039319">
    <property type="entry name" value="ELF3-like"/>
</dbReference>
<accession>A0A7J9M2D4</accession>
<dbReference type="GO" id="GO:2000028">
    <property type="term" value="P:regulation of photoperiodism, flowering"/>
    <property type="evidence" value="ECO:0007669"/>
    <property type="project" value="InterPro"/>
</dbReference>
<name>A0A7J9M2D4_GOSSC</name>
<comment type="caution">
    <text evidence="2">The sequence shown here is derived from an EMBL/GenBank/DDBJ whole genome shotgun (WGS) entry which is preliminary data.</text>
</comment>
<dbReference type="PANTHER" id="PTHR34281:SF7">
    <property type="entry name" value="PROTEIN EARLY FLOWERING 3"/>
    <property type="match status" value="1"/>
</dbReference>
<sequence length="768" mass="84272">MMMRRRKDEAKVMSPMFPRLHVNDTEKGGPKAPPRNKMALYEQLSIPSQRFNSALPLPPNNTNSLVPSISSRHGEGNESSMFMPFENSHEPSSLAEKFHSYSIHGAKISSTKENQHNEFPKATDYHSLDTTPSTPAVCKSTFLSPHFSNFKKFSPRKLGHDDDLRVPTSVLSGTDRSCSCNKHGEDQERFPELNLSSSMQLQSANEISVGPKSKRYVENQAEENGRLFRSNQDLADTSSNLSTKMKNSKSLKRPHNSCNKENKISSVDILNGEVHANAWLHHESGRSLENASNVRNESFSRQSLGVDNGSLNALETRYKTHEENNPGTTQVRGLNRHNKVPSTSMMESVSCLNMCPDDIVGIIGQKHFWKVQRLIAGSPKILLEDTYYMGKLSLDVSPFKKLPSDNVSEPPLIVKIRDRSQKPNIGIEYADENAVAKLPHPSANGDTNKGLLTQRPKYGPYSGNVFSTSTATNTGSSSPWGFSPPGSQWLVPVMSPSEGLVYKPYAGPCPPTAGILAPVYGSCGPLNLATGGGDFLSSTYGVSASHQQGFGILPGNPPIGQTYFPHYGTPVRNPSVSGSVVEQMSPFTGVKSMGNRLSTGDVNFTIAQQSSCNMSSQMSQAISFCVTKLPASKESEIQASTASSPSERTKGDALPLFPTKPTTQACTHKADTSGQQTRVIKVVPHNRKLATESAARIFQSIQEERKQKSYIKHVLHRNPGIIKDCKSVLQKLLPQTPEFFECSAILEVGLMFTLMLKYYPDLAFLDCL</sequence>
<evidence type="ECO:0000313" key="2">
    <source>
        <dbReference type="EMBL" id="MBA0865174.1"/>
    </source>
</evidence>
<feature type="compositionally biased region" description="Basic residues" evidence="1">
    <location>
        <begin position="246"/>
        <end position="255"/>
    </location>
</feature>
<evidence type="ECO:0000313" key="3">
    <source>
        <dbReference type="Proteomes" id="UP000593576"/>
    </source>
</evidence>
<feature type="region of interest" description="Disordered" evidence="1">
    <location>
        <begin position="636"/>
        <end position="671"/>
    </location>
</feature>
<gene>
    <name evidence="2" type="ORF">Goshw_009764</name>
</gene>
<keyword evidence="3" id="KW-1185">Reference proteome</keyword>